<dbReference type="HOGENOM" id="CLU_142866_0_0_10"/>
<organism evidence="3 4">
    <name type="scientific">Psychroflexus torquis (strain ATCC 700755 / CIP 106069 / ACAM 623)</name>
    <dbReference type="NCBI Taxonomy" id="313595"/>
    <lineage>
        <taxon>Bacteria</taxon>
        <taxon>Pseudomonadati</taxon>
        <taxon>Bacteroidota</taxon>
        <taxon>Flavobacteriia</taxon>
        <taxon>Flavobacteriales</taxon>
        <taxon>Flavobacteriaceae</taxon>
        <taxon>Psychroflexus</taxon>
    </lineage>
</organism>
<proteinExistence type="inferred from homology"/>
<name>K4IKR5_PSYTT</name>
<reference evidence="3" key="1">
    <citation type="submission" date="2006-03" db="EMBL/GenBank/DDBJ databases">
        <authorList>
            <person name="Bowman J."/>
            <person name="Ferriera S."/>
            <person name="Johnson J."/>
            <person name="Kravitz S."/>
            <person name="Halpern A."/>
            <person name="Remington K."/>
            <person name="Beeson K."/>
            <person name="Tran B."/>
            <person name="Rogers Y.-H."/>
            <person name="Friedman R."/>
            <person name="Venter J.C."/>
        </authorList>
    </citation>
    <scope>NUCLEOTIDE SEQUENCE [LARGE SCALE GENOMIC DNA]</scope>
    <source>
        <strain evidence="3">ATCC 700755</strain>
    </source>
</reference>
<sequence length="155" mass="17545">MFLIPSINSYFRKNTLTTSNKDMGVIAKSNRELKLYYHPDSRIAVQSIAIAEATKAQKVLINLIEVKVTETQWAELSRLLNKQPSELINTDHPFIKKTLSDHPKLDENQALKVLAKNPEVLMHPIAMRGEKVIEVKGINDLMALQENDSKDAKLP</sequence>
<evidence type="ECO:0000313" key="4">
    <source>
        <dbReference type="Proteomes" id="UP000008514"/>
    </source>
</evidence>
<dbReference type="eggNOG" id="COG1393">
    <property type="taxonomic scope" value="Bacteria"/>
</dbReference>
<dbReference type="OrthoDB" id="1434620at2"/>
<protein>
    <submittedName>
        <fullName evidence="3">ArsC family protein</fullName>
    </submittedName>
</protein>
<dbReference type="RefSeq" id="WP_015025928.1">
    <property type="nucleotide sequence ID" value="NC_018721.1"/>
</dbReference>
<dbReference type="Proteomes" id="UP000008514">
    <property type="component" value="Chromosome"/>
</dbReference>
<evidence type="ECO:0000313" key="3">
    <source>
        <dbReference type="EMBL" id="AFU70393.1"/>
    </source>
</evidence>
<keyword evidence="4" id="KW-1185">Reference proteome</keyword>
<gene>
    <name evidence="3" type="ordered locus">P700755_003819</name>
</gene>
<dbReference type="InterPro" id="IPR006660">
    <property type="entry name" value="Arsenate_reductase-like"/>
</dbReference>
<dbReference type="Gene3D" id="3.40.30.10">
    <property type="entry name" value="Glutaredoxin"/>
    <property type="match status" value="1"/>
</dbReference>
<accession>K4IKR5</accession>
<dbReference type="SUPFAM" id="SSF52833">
    <property type="entry name" value="Thioredoxin-like"/>
    <property type="match status" value="1"/>
</dbReference>
<reference evidence="3" key="2">
    <citation type="submission" date="2012-09" db="EMBL/GenBank/DDBJ databases">
        <title>The complete sequence of Psychroflexus torquis an extreme psychrophile from sea-ice that is stimulated by light.</title>
        <authorList>
            <person name="Feng S."/>
            <person name="Powell S.M."/>
            <person name="Bowman J.P."/>
        </authorList>
    </citation>
    <scope>NUCLEOTIDE SEQUENCE [LARGE SCALE GENOMIC DNA]</scope>
    <source>
        <strain evidence="3">ATCC 700755</strain>
    </source>
</reference>
<evidence type="ECO:0000256" key="2">
    <source>
        <dbReference type="PROSITE-ProRule" id="PRU01282"/>
    </source>
</evidence>
<dbReference type="EMBL" id="CP003879">
    <property type="protein sequence ID" value="AFU70393.1"/>
    <property type="molecule type" value="Genomic_DNA"/>
</dbReference>
<evidence type="ECO:0000256" key="1">
    <source>
        <dbReference type="ARBA" id="ARBA00007198"/>
    </source>
</evidence>
<dbReference type="STRING" id="313595.P700755_003819"/>
<dbReference type="AlphaFoldDB" id="K4IKR5"/>
<dbReference type="PROSITE" id="PS51353">
    <property type="entry name" value="ARSC"/>
    <property type="match status" value="1"/>
</dbReference>
<comment type="similarity">
    <text evidence="1 2">Belongs to the ArsC family.</text>
</comment>
<dbReference type="InterPro" id="IPR036249">
    <property type="entry name" value="Thioredoxin-like_sf"/>
</dbReference>
<dbReference type="KEGG" id="ptq:P700755_003819"/>